<organism evidence="2 3">
    <name type="scientific">Citrus x changshan-huyou</name>
    <dbReference type="NCBI Taxonomy" id="2935761"/>
    <lineage>
        <taxon>Eukaryota</taxon>
        <taxon>Viridiplantae</taxon>
        <taxon>Streptophyta</taxon>
        <taxon>Embryophyta</taxon>
        <taxon>Tracheophyta</taxon>
        <taxon>Spermatophyta</taxon>
        <taxon>Magnoliopsida</taxon>
        <taxon>eudicotyledons</taxon>
        <taxon>Gunneridae</taxon>
        <taxon>Pentapetalae</taxon>
        <taxon>rosids</taxon>
        <taxon>malvids</taxon>
        <taxon>Sapindales</taxon>
        <taxon>Rutaceae</taxon>
        <taxon>Aurantioideae</taxon>
        <taxon>Citrus</taxon>
    </lineage>
</organism>
<accession>A0AAP0QPV9</accession>
<keyword evidence="1" id="KW-0812">Transmembrane</keyword>
<dbReference type="AlphaFoldDB" id="A0AAP0QPV9"/>
<name>A0AAP0QPV9_9ROSI</name>
<feature type="transmembrane region" description="Helical" evidence="1">
    <location>
        <begin position="36"/>
        <end position="56"/>
    </location>
</feature>
<keyword evidence="1" id="KW-0472">Membrane</keyword>
<evidence type="ECO:0000313" key="3">
    <source>
        <dbReference type="Proteomes" id="UP001428341"/>
    </source>
</evidence>
<reference evidence="2 3" key="1">
    <citation type="submission" date="2024-05" db="EMBL/GenBank/DDBJ databases">
        <title>Haplotype-resolved chromosome-level genome assembly of Huyou (Citrus changshanensis).</title>
        <authorList>
            <person name="Miao C."/>
            <person name="Chen W."/>
            <person name="Wu Y."/>
            <person name="Wang L."/>
            <person name="Zhao S."/>
            <person name="Grierson D."/>
            <person name="Xu C."/>
            <person name="Chen K."/>
        </authorList>
    </citation>
    <scope>NUCLEOTIDE SEQUENCE [LARGE SCALE GENOMIC DNA]</scope>
    <source>
        <strain evidence="2">01-14</strain>
        <tissue evidence="2">Leaf</tissue>
    </source>
</reference>
<protein>
    <submittedName>
        <fullName evidence="2">Uncharacterized protein</fullName>
    </submittedName>
</protein>
<dbReference type="Proteomes" id="UP001428341">
    <property type="component" value="Unassembled WGS sequence"/>
</dbReference>
<gene>
    <name evidence="2" type="ORF">WN944_006737</name>
</gene>
<keyword evidence="1" id="KW-1133">Transmembrane helix</keyword>
<evidence type="ECO:0000256" key="1">
    <source>
        <dbReference type="SAM" id="Phobius"/>
    </source>
</evidence>
<dbReference type="EMBL" id="JBCGBO010000003">
    <property type="protein sequence ID" value="KAK9214738.1"/>
    <property type="molecule type" value="Genomic_DNA"/>
</dbReference>
<keyword evidence="3" id="KW-1185">Reference proteome</keyword>
<comment type="caution">
    <text evidence="2">The sequence shown here is derived from an EMBL/GenBank/DDBJ whole genome shotgun (WGS) entry which is preliminary data.</text>
</comment>
<sequence length="71" mass="8125">MNSCGPISHNGFGNAGISWGWEKQVLLIQGFENCLMYWKMGIVVVLGIYVDFVRWLGSLERVERINPHQDD</sequence>
<proteinExistence type="predicted"/>
<evidence type="ECO:0000313" key="2">
    <source>
        <dbReference type="EMBL" id="KAK9214738.1"/>
    </source>
</evidence>